<protein>
    <submittedName>
        <fullName evidence="2">Uncharacterized protein</fullName>
    </submittedName>
</protein>
<dbReference type="AlphaFoldDB" id="A0AAX3EH24"/>
<dbReference type="EMBL" id="CP101185">
    <property type="protein sequence ID" value="UYV97386.1"/>
    <property type="molecule type" value="Genomic_DNA"/>
</dbReference>
<accession>A0AAX3EH24</accession>
<dbReference type="Proteomes" id="UP001163293">
    <property type="component" value="Chromosome"/>
</dbReference>
<evidence type="ECO:0000313" key="3">
    <source>
        <dbReference type="Proteomes" id="UP001163293"/>
    </source>
</evidence>
<reference evidence="2" key="1">
    <citation type="submission" date="2022-07" db="EMBL/GenBank/DDBJ databases">
        <authorList>
            <person name="Wu T."/>
        </authorList>
    </citation>
    <scope>NUCLEOTIDE SEQUENCE</scope>
    <source>
        <strain evidence="2">SD-1</strain>
    </source>
</reference>
<dbReference type="RefSeq" id="WP_259362732.1">
    <property type="nucleotide sequence ID" value="NZ_CP043010.1"/>
</dbReference>
<organism evidence="2 3">
    <name type="scientific">Paenarthrobacter ureafaciens</name>
    <dbReference type="NCBI Taxonomy" id="37931"/>
    <lineage>
        <taxon>Bacteria</taxon>
        <taxon>Bacillati</taxon>
        <taxon>Actinomycetota</taxon>
        <taxon>Actinomycetes</taxon>
        <taxon>Micrococcales</taxon>
        <taxon>Micrococcaceae</taxon>
        <taxon>Paenarthrobacter</taxon>
    </lineage>
</organism>
<name>A0AAX3EH24_PAEUR</name>
<sequence>MPTPTMAGQPRRADQQVKGRSATGRYTYRAGSPARTSSNANAGHAKLVHALGVHRQLLSHAASSIRTLTSARNELIAQAVEDGISIATIAAVIRENARSVRTIALAYDDLHLSGVPRKLQLEALKAKNDALKEAERHRNVILERREALISIALRTQACDELELASLTGLTPDHIRRSGRSVGRPA</sequence>
<proteinExistence type="predicted"/>
<evidence type="ECO:0000313" key="2">
    <source>
        <dbReference type="EMBL" id="UYV97386.1"/>
    </source>
</evidence>
<evidence type="ECO:0000256" key="1">
    <source>
        <dbReference type="SAM" id="MobiDB-lite"/>
    </source>
</evidence>
<gene>
    <name evidence="2" type="ORF">NL394_20520</name>
</gene>
<keyword evidence="3" id="KW-1185">Reference proteome</keyword>
<feature type="region of interest" description="Disordered" evidence="1">
    <location>
        <begin position="1"/>
        <end position="23"/>
    </location>
</feature>